<reference evidence="7 8" key="1">
    <citation type="journal article" date="2014" name="Genome Announc.">
        <title>Draft genome sequences of eight enterohepatic helicobacter species isolated from both laboratory and wild rodents.</title>
        <authorList>
            <person name="Sheh A."/>
            <person name="Shen Z."/>
            <person name="Fox J.G."/>
        </authorList>
    </citation>
    <scope>NUCLEOTIDE SEQUENCE [LARGE SCALE GENOMIC DNA]</scope>
    <source>
        <strain evidence="7 8">MIT 98-6810</strain>
    </source>
</reference>
<dbReference type="Proteomes" id="UP000064525">
    <property type="component" value="Chromosome I"/>
</dbReference>
<keyword evidence="1 3" id="KW-0807">Transducer</keyword>
<dbReference type="PATRIC" id="fig|76936.10.peg.620"/>
<evidence type="ECO:0000313" key="7">
    <source>
        <dbReference type="EMBL" id="TLD79394.1"/>
    </source>
</evidence>
<evidence type="ECO:0000259" key="5">
    <source>
        <dbReference type="PROSITE" id="PS50885"/>
    </source>
</evidence>
<proteinExistence type="inferred from homology"/>
<sequence length="450" mass="50931">MIIAILGVLCVLLIGYIFYLTAKIKQDRQAVKKVKYLIDETLKGNFEPRITNIGNTEVCHIARGLNELLNNLETFIRENNIVIRKSLEMGSFRPFLTDGILPNLQAVGTYVNNNINASREVAKMSAKRELNFALKNINKNPQQQKIIQNDFYKILATLSDVLQKISLMATYSQENCAKILDSMRMLEQARELVVVNSDSVSGLSERSGEINSIVDVINDVADQTNLLALNAAIEAARAGEHGRGFAVVADEVRKLAEKTQHSTKDIWTQINLFQQATSEIYENSQKMTEQMNDFGNTMNGFGSTFEEINSYSSEIKTSIMTINARLYSSILMTDYLIFKSDVYDDVLKEVNDENLTNNIMLVFDNWLQKRGNVHYAGTKVLEKIVDTHKSIVESAKNGLNDALSCNENMCHPHVLESFKIMEETTDTLFKEFEKLADMWKEKDKSQEQSA</sequence>
<feature type="domain" description="HAMP" evidence="5">
    <location>
        <begin position="43"/>
        <end position="77"/>
    </location>
</feature>
<dbReference type="PANTHER" id="PTHR32089:SF112">
    <property type="entry name" value="LYSOZYME-LIKE PROTEIN-RELATED"/>
    <property type="match status" value="1"/>
</dbReference>
<evidence type="ECO:0000313" key="9">
    <source>
        <dbReference type="Proteomes" id="UP000064525"/>
    </source>
</evidence>
<protein>
    <submittedName>
        <fullName evidence="6">Methyl-accepting chemotaxis protein</fullName>
    </submittedName>
</protein>
<reference evidence="6" key="3">
    <citation type="submission" date="2015-11" db="EMBL/GenBank/DDBJ databases">
        <authorList>
            <person name="Zhang Y."/>
            <person name="Guo Z."/>
        </authorList>
    </citation>
    <scope>NUCLEOTIDE SEQUENCE</scope>
    <source>
        <strain evidence="6">1</strain>
    </source>
</reference>
<dbReference type="STRING" id="76936.BN2458_PEG0635"/>
<dbReference type="SMART" id="SM00283">
    <property type="entry name" value="MA"/>
    <property type="match status" value="1"/>
</dbReference>
<feature type="domain" description="Methyl-accepting transducer" evidence="4">
    <location>
        <begin position="159"/>
        <end position="324"/>
    </location>
</feature>
<dbReference type="PRINTS" id="PR00260">
    <property type="entry name" value="CHEMTRNSDUCR"/>
</dbReference>
<dbReference type="KEGG" id="hty:BN2458_PEG0635"/>
<dbReference type="GO" id="GO:0016020">
    <property type="term" value="C:membrane"/>
    <property type="evidence" value="ECO:0007669"/>
    <property type="project" value="InterPro"/>
</dbReference>
<evidence type="ECO:0000256" key="2">
    <source>
        <dbReference type="ARBA" id="ARBA00029447"/>
    </source>
</evidence>
<dbReference type="GO" id="GO:0004888">
    <property type="term" value="F:transmembrane signaling receptor activity"/>
    <property type="evidence" value="ECO:0007669"/>
    <property type="project" value="InterPro"/>
</dbReference>
<comment type="similarity">
    <text evidence="2">Belongs to the methyl-accepting chemotaxis (MCP) protein family.</text>
</comment>
<dbReference type="PROSITE" id="PS50111">
    <property type="entry name" value="CHEMOTAXIS_TRANSDUC_2"/>
    <property type="match status" value="1"/>
</dbReference>
<name>A0A099UAZ8_9HELI</name>
<dbReference type="InterPro" id="IPR004089">
    <property type="entry name" value="MCPsignal_dom"/>
</dbReference>
<gene>
    <name evidence="6" type="ORF">BN2458_PEG0635</name>
    <name evidence="7" type="ORF">LS75_000140</name>
</gene>
<evidence type="ECO:0000256" key="1">
    <source>
        <dbReference type="ARBA" id="ARBA00023224"/>
    </source>
</evidence>
<dbReference type="EMBL" id="JRPF02000001">
    <property type="protein sequence ID" value="TLD79394.1"/>
    <property type="molecule type" value="Genomic_DNA"/>
</dbReference>
<evidence type="ECO:0000313" key="6">
    <source>
        <dbReference type="EMBL" id="CUU39521.1"/>
    </source>
</evidence>
<dbReference type="Gene3D" id="1.10.287.950">
    <property type="entry name" value="Methyl-accepting chemotaxis protein"/>
    <property type="match status" value="1"/>
</dbReference>
<evidence type="ECO:0000256" key="3">
    <source>
        <dbReference type="PROSITE-ProRule" id="PRU00284"/>
    </source>
</evidence>
<dbReference type="InterPro" id="IPR004090">
    <property type="entry name" value="Chemotax_Me-accpt_rcpt"/>
</dbReference>
<dbReference type="PROSITE" id="PS50885">
    <property type="entry name" value="HAMP"/>
    <property type="match status" value="1"/>
</dbReference>
<evidence type="ECO:0000313" key="8">
    <source>
        <dbReference type="Proteomes" id="UP000029925"/>
    </source>
</evidence>
<dbReference type="GO" id="GO:0007165">
    <property type="term" value="P:signal transduction"/>
    <property type="evidence" value="ECO:0007669"/>
    <property type="project" value="UniProtKB-KW"/>
</dbReference>
<dbReference type="RefSeq" id="WP_034325995.1">
    <property type="nucleotide sequence ID" value="NZ_CANAAH010000006.1"/>
</dbReference>
<organism evidence="6 9">
    <name type="scientific">Helicobacter typhlonius</name>
    <dbReference type="NCBI Taxonomy" id="76936"/>
    <lineage>
        <taxon>Bacteria</taxon>
        <taxon>Pseudomonadati</taxon>
        <taxon>Campylobacterota</taxon>
        <taxon>Epsilonproteobacteria</taxon>
        <taxon>Campylobacterales</taxon>
        <taxon>Helicobacteraceae</taxon>
        <taxon>Helicobacter</taxon>
    </lineage>
</organism>
<accession>A0A099UAZ8</accession>
<dbReference type="Pfam" id="PF00015">
    <property type="entry name" value="MCPsignal"/>
    <property type="match status" value="1"/>
</dbReference>
<evidence type="ECO:0000259" key="4">
    <source>
        <dbReference type="PROSITE" id="PS50111"/>
    </source>
</evidence>
<dbReference type="SUPFAM" id="SSF58104">
    <property type="entry name" value="Methyl-accepting chemotaxis protein (MCP) signaling domain"/>
    <property type="match status" value="1"/>
</dbReference>
<dbReference type="PANTHER" id="PTHR32089">
    <property type="entry name" value="METHYL-ACCEPTING CHEMOTAXIS PROTEIN MCPB"/>
    <property type="match status" value="1"/>
</dbReference>
<keyword evidence="8" id="KW-1185">Reference proteome</keyword>
<reference evidence="9" key="2">
    <citation type="submission" date="2015-11" db="EMBL/GenBank/DDBJ databases">
        <authorList>
            <person name="Anvar S.Y."/>
        </authorList>
    </citation>
    <scope>NUCLEOTIDE SEQUENCE [LARGE SCALE GENOMIC DNA]</scope>
</reference>
<dbReference type="InterPro" id="IPR003660">
    <property type="entry name" value="HAMP_dom"/>
</dbReference>
<dbReference type="GO" id="GO:0006935">
    <property type="term" value="P:chemotaxis"/>
    <property type="evidence" value="ECO:0007669"/>
    <property type="project" value="InterPro"/>
</dbReference>
<dbReference type="EMBL" id="LN907858">
    <property type="protein sequence ID" value="CUU39521.1"/>
    <property type="molecule type" value="Genomic_DNA"/>
</dbReference>
<dbReference type="Proteomes" id="UP000029925">
    <property type="component" value="Unassembled WGS sequence"/>
</dbReference>
<dbReference type="AlphaFoldDB" id="A0A099UAZ8"/>
<dbReference type="OrthoDB" id="5328902at2"/>